<dbReference type="Proteomes" id="UP001552299">
    <property type="component" value="Unassembled WGS sequence"/>
</dbReference>
<name>A0ABD0U8H2_DENTH</name>
<reference evidence="1 2" key="1">
    <citation type="journal article" date="2024" name="Plant Biotechnol. J.">
        <title>Dendrobium thyrsiflorum genome and its molecular insights into genes involved in important horticultural traits.</title>
        <authorList>
            <person name="Chen B."/>
            <person name="Wang J.Y."/>
            <person name="Zheng P.J."/>
            <person name="Li K.L."/>
            <person name="Liang Y.M."/>
            <person name="Chen X.F."/>
            <person name="Zhang C."/>
            <person name="Zhao X."/>
            <person name="He X."/>
            <person name="Zhang G.Q."/>
            <person name="Liu Z.J."/>
            <person name="Xu Q."/>
        </authorList>
    </citation>
    <scope>NUCLEOTIDE SEQUENCE [LARGE SCALE GENOMIC DNA]</scope>
    <source>
        <strain evidence="1">GZMU011</strain>
    </source>
</reference>
<dbReference type="EMBL" id="JANQDX010000018">
    <property type="protein sequence ID" value="KAL0906567.1"/>
    <property type="molecule type" value="Genomic_DNA"/>
</dbReference>
<comment type="caution">
    <text evidence="1">The sequence shown here is derived from an EMBL/GenBank/DDBJ whole genome shotgun (WGS) entry which is preliminary data.</text>
</comment>
<gene>
    <name evidence="1" type="ORF">M5K25_025069</name>
</gene>
<protein>
    <submittedName>
        <fullName evidence="1">Uncharacterized protein</fullName>
    </submittedName>
</protein>
<proteinExistence type="predicted"/>
<evidence type="ECO:0000313" key="2">
    <source>
        <dbReference type="Proteomes" id="UP001552299"/>
    </source>
</evidence>
<evidence type="ECO:0000313" key="1">
    <source>
        <dbReference type="EMBL" id="KAL0906567.1"/>
    </source>
</evidence>
<sequence length="166" mass="18787">MGYSGSFVSIDVERILFGGMVFCSSFCVRFLRCQLLFVNDLEMARRNPRVLFPSICYSASIARGCEAMEENWAREACDLNIDERKGESFPMCLELGQTSEKSGKGAFCVRVGTDGSEDELLYVRLVETKRDMLLLSSFLFKESRGYYSGVSLPYFDFHKSKGVCFS</sequence>
<organism evidence="1 2">
    <name type="scientific">Dendrobium thyrsiflorum</name>
    <name type="common">Pinecone-like raceme dendrobium</name>
    <name type="synonym">Orchid</name>
    <dbReference type="NCBI Taxonomy" id="117978"/>
    <lineage>
        <taxon>Eukaryota</taxon>
        <taxon>Viridiplantae</taxon>
        <taxon>Streptophyta</taxon>
        <taxon>Embryophyta</taxon>
        <taxon>Tracheophyta</taxon>
        <taxon>Spermatophyta</taxon>
        <taxon>Magnoliopsida</taxon>
        <taxon>Liliopsida</taxon>
        <taxon>Asparagales</taxon>
        <taxon>Orchidaceae</taxon>
        <taxon>Epidendroideae</taxon>
        <taxon>Malaxideae</taxon>
        <taxon>Dendrobiinae</taxon>
        <taxon>Dendrobium</taxon>
    </lineage>
</organism>
<keyword evidence="2" id="KW-1185">Reference proteome</keyword>
<dbReference type="AlphaFoldDB" id="A0ABD0U8H2"/>
<accession>A0ABD0U8H2</accession>